<dbReference type="EMBL" id="CP021112">
    <property type="protein sequence ID" value="ARQ00546.1"/>
    <property type="molecule type" value="Genomic_DNA"/>
</dbReference>
<dbReference type="InterPro" id="IPR000843">
    <property type="entry name" value="HTH_LacI"/>
</dbReference>
<keyword evidence="2" id="KW-1185">Reference proteome</keyword>
<evidence type="ECO:0000313" key="1">
    <source>
        <dbReference type="EMBL" id="ARQ00546.1"/>
    </source>
</evidence>
<proteinExistence type="predicted"/>
<dbReference type="PANTHER" id="PTHR30146">
    <property type="entry name" value="LACI-RELATED TRANSCRIPTIONAL REPRESSOR"/>
    <property type="match status" value="1"/>
</dbReference>
<gene>
    <name evidence="1" type="ORF">CAK95_16790</name>
</gene>
<dbReference type="SUPFAM" id="SSF47413">
    <property type="entry name" value="lambda repressor-like DNA-binding domains"/>
    <property type="match status" value="1"/>
</dbReference>
<dbReference type="PANTHER" id="PTHR30146:SF138">
    <property type="entry name" value="TRANSCRIPTIONAL REGULATORY PROTEIN"/>
    <property type="match status" value="1"/>
</dbReference>
<dbReference type="Gene3D" id="1.10.260.40">
    <property type="entry name" value="lambda repressor-like DNA-binding domains"/>
    <property type="match status" value="1"/>
</dbReference>
<dbReference type="Pfam" id="PF13377">
    <property type="entry name" value="Peripla_BP_3"/>
    <property type="match status" value="1"/>
</dbReference>
<dbReference type="InterPro" id="IPR046335">
    <property type="entry name" value="LacI/GalR-like_sensor"/>
</dbReference>
<evidence type="ECO:0000313" key="2">
    <source>
        <dbReference type="Proteomes" id="UP000194137"/>
    </source>
</evidence>
<dbReference type="GO" id="GO:0000976">
    <property type="term" value="F:transcription cis-regulatory region binding"/>
    <property type="evidence" value="ECO:0007669"/>
    <property type="project" value="TreeGrafter"/>
</dbReference>
<dbReference type="Gene3D" id="3.40.50.2300">
    <property type="match status" value="2"/>
</dbReference>
<dbReference type="AlphaFoldDB" id="A0A1W6ZTC3"/>
<organism evidence="1 2">
    <name type="scientific">Pseudorhodoplanes sinuspersici</name>
    <dbReference type="NCBI Taxonomy" id="1235591"/>
    <lineage>
        <taxon>Bacteria</taxon>
        <taxon>Pseudomonadati</taxon>
        <taxon>Pseudomonadota</taxon>
        <taxon>Alphaproteobacteria</taxon>
        <taxon>Hyphomicrobiales</taxon>
        <taxon>Pseudorhodoplanes</taxon>
    </lineage>
</organism>
<dbReference type="InterPro" id="IPR010982">
    <property type="entry name" value="Lambda_DNA-bd_dom_sf"/>
</dbReference>
<dbReference type="CDD" id="cd06267">
    <property type="entry name" value="PBP1_LacI_sugar_binding-like"/>
    <property type="match status" value="1"/>
</dbReference>
<dbReference type="SUPFAM" id="SSF53822">
    <property type="entry name" value="Periplasmic binding protein-like I"/>
    <property type="match status" value="1"/>
</dbReference>
<accession>A0A1W6ZTC3</accession>
<dbReference type="InterPro" id="IPR028082">
    <property type="entry name" value="Peripla_BP_I"/>
</dbReference>
<dbReference type="OrthoDB" id="7170131at2"/>
<dbReference type="SMART" id="SM00354">
    <property type="entry name" value="HTH_LACI"/>
    <property type="match status" value="1"/>
</dbReference>
<dbReference type="CDD" id="cd01392">
    <property type="entry name" value="HTH_LacI"/>
    <property type="match status" value="1"/>
</dbReference>
<dbReference type="Pfam" id="PF00356">
    <property type="entry name" value="LacI"/>
    <property type="match status" value="1"/>
</dbReference>
<dbReference type="GO" id="GO:0003700">
    <property type="term" value="F:DNA-binding transcription factor activity"/>
    <property type="evidence" value="ECO:0007669"/>
    <property type="project" value="TreeGrafter"/>
</dbReference>
<sequence>MKPLDPIKKRRVTLKLVADRAGVHASTASRALNPVTRSMVLPSVAQKVLDAAQELGYHPDPVAASLRTGRSKLAAILVPDISNSVFAPILSGASERLATEGYTVIVADVGSDKDKQLNIASGLMARRVDGFILATVSKDDPLVAFCLEQNIPAVLVNRAEAQSRLSSVVSDDELGMQMAVDHLVSLTHKIIGHIAGPAQHSTGYLRRRGFGRAMARHGLTENSPCQIAKSYSRHEGAHAARRLLDSHPQVTAIVAANDLLALGVYDVFRERGINCPAEISVVGHNDMQLVDMIEPPLTTIRIDHHEMGRQAAELLRQVIENPDKAKHNVTLQPILIVRSSTAAPRKPKPQTRSER</sequence>
<protein>
    <submittedName>
        <fullName evidence="1">LacI family transcriptional regulator</fullName>
    </submittedName>
</protein>
<dbReference type="KEGG" id="psin:CAK95_16790"/>
<dbReference type="RefSeq" id="WP_086088943.1">
    <property type="nucleotide sequence ID" value="NZ_CP021112.1"/>
</dbReference>
<reference evidence="1 2" key="1">
    <citation type="submission" date="2017-05" db="EMBL/GenBank/DDBJ databases">
        <title>Full genome sequence of Pseudorhodoplanes sinuspersici.</title>
        <authorList>
            <person name="Dastgheib S.M.M."/>
            <person name="Shavandi M."/>
            <person name="Tirandaz H."/>
        </authorList>
    </citation>
    <scope>NUCLEOTIDE SEQUENCE [LARGE SCALE GENOMIC DNA]</scope>
    <source>
        <strain evidence="1 2">RIPI110</strain>
    </source>
</reference>
<dbReference type="STRING" id="1235591.CAK95_16790"/>
<name>A0A1W6ZTC3_9HYPH</name>
<dbReference type="PROSITE" id="PS50932">
    <property type="entry name" value="HTH_LACI_2"/>
    <property type="match status" value="1"/>
</dbReference>
<dbReference type="Proteomes" id="UP000194137">
    <property type="component" value="Chromosome"/>
</dbReference>